<sequence length="351" mass="40564">MCRSRISEQYKNVFLDCLDKEQSTDLIKIKKQLSDIIPFYEEDKLFYDNISKSFLEWKETGEVYIEESLVSDLILVYERLEDEESKLVLDWYIKFKIALTIIQSVTIVEGMYPYPTNHSRIELGKIAASKIKKNGEMYCIEDYLLNTELYLISETWICETYLLEDRCEPQKNDIVLDIGAYKGETSIWFAKKVGESGKVYSFEIMPSHVSFLENNIYNNGFDTTIQVVKKGLWDESTKLGIIESGDASKCITSEGEMYIEVITMDSFVEENKLQSVDFIKMDIEGAELRALKGGINTIKTFKPKLAICAYHKYQDIIQIPLWLKSIVPEYRIYLAQKTPVAHSIVLYATAI</sequence>
<organism evidence="2 3">
    <name type="scientific">Anaerocolumna cellulosilytica</name>
    <dbReference type="NCBI Taxonomy" id="433286"/>
    <lineage>
        <taxon>Bacteria</taxon>
        <taxon>Bacillati</taxon>
        <taxon>Bacillota</taxon>
        <taxon>Clostridia</taxon>
        <taxon>Lachnospirales</taxon>
        <taxon>Lachnospiraceae</taxon>
        <taxon>Anaerocolumna</taxon>
    </lineage>
</organism>
<dbReference type="InterPro" id="IPR052514">
    <property type="entry name" value="SAM-dependent_MTase"/>
</dbReference>
<gene>
    <name evidence="2" type="ORF">acsn021_24040</name>
</gene>
<reference evidence="2 3" key="1">
    <citation type="journal article" date="2016" name="Int. J. Syst. Evol. Microbiol.">
        <title>Descriptions of Anaerotaenia torta gen. nov., sp. nov. and Anaerocolumna cellulosilytica gen. nov., sp. nov. isolated from a methanogenic reactor of cattle waste.</title>
        <authorList>
            <person name="Uek A."/>
            <person name="Ohtaki Y."/>
            <person name="Kaku N."/>
            <person name="Ueki K."/>
        </authorList>
    </citation>
    <scope>NUCLEOTIDE SEQUENCE [LARGE SCALE GENOMIC DNA]</scope>
    <source>
        <strain evidence="2 3">SN021</strain>
    </source>
</reference>
<accession>A0A6S6R694</accession>
<evidence type="ECO:0000313" key="3">
    <source>
        <dbReference type="Proteomes" id="UP000515561"/>
    </source>
</evidence>
<dbReference type="NCBIfam" id="TIGR01444">
    <property type="entry name" value="fkbM_fam"/>
    <property type="match status" value="1"/>
</dbReference>
<dbReference type="InterPro" id="IPR006342">
    <property type="entry name" value="FkbM_mtfrase"/>
</dbReference>
<dbReference type="Pfam" id="PF05050">
    <property type="entry name" value="Methyltransf_21"/>
    <property type="match status" value="1"/>
</dbReference>
<feature type="domain" description="Methyltransferase FkbM" evidence="1">
    <location>
        <begin position="177"/>
        <end position="314"/>
    </location>
</feature>
<keyword evidence="3" id="KW-1185">Reference proteome</keyword>
<name>A0A6S6R694_9FIRM</name>
<dbReference type="Proteomes" id="UP000515561">
    <property type="component" value="Chromosome"/>
</dbReference>
<dbReference type="AlphaFoldDB" id="A0A6S6R694"/>
<dbReference type="SUPFAM" id="SSF53335">
    <property type="entry name" value="S-adenosyl-L-methionine-dependent methyltransferases"/>
    <property type="match status" value="1"/>
</dbReference>
<dbReference type="InterPro" id="IPR029063">
    <property type="entry name" value="SAM-dependent_MTases_sf"/>
</dbReference>
<dbReference type="KEGG" id="acel:acsn021_24040"/>
<proteinExistence type="predicted"/>
<dbReference type="Gene3D" id="3.40.50.150">
    <property type="entry name" value="Vaccinia Virus protein VP39"/>
    <property type="match status" value="1"/>
</dbReference>
<protein>
    <recommendedName>
        <fullName evidence="1">Methyltransferase FkbM domain-containing protein</fullName>
    </recommendedName>
</protein>
<dbReference type="EMBL" id="AP023367">
    <property type="protein sequence ID" value="BCJ94835.1"/>
    <property type="molecule type" value="Genomic_DNA"/>
</dbReference>
<evidence type="ECO:0000313" key="2">
    <source>
        <dbReference type="EMBL" id="BCJ94835.1"/>
    </source>
</evidence>
<evidence type="ECO:0000259" key="1">
    <source>
        <dbReference type="Pfam" id="PF05050"/>
    </source>
</evidence>
<dbReference type="PANTHER" id="PTHR34203:SF15">
    <property type="entry name" value="SLL1173 PROTEIN"/>
    <property type="match status" value="1"/>
</dbReference>
<dbReference type="PANTHER" id="PTHR34203">
    <property type="entry name" value="METHYLTRANSFERASE, FKBM FAMILY PROTEIN"/>
    <property type="match status" value="1"/>
</dbReference>